<organism evidence="1 2">
    <name type="scientific">Gossypium australe</name>
    <dbReference type="NCBI Taxonomy" id="47621"/>
    <lineage>
        <taxon>Eukaryota</taxon>
        <taxon>Viridiplantae</taxon>
        <taxon>Streptophyta</taxon>
        <taxon>Embryophyta</taxon>
        <taxon>Tracheophyta</taxon>
        <taxon>Spermatophyta</taxon>
        <taxon>Magnoliopsida</taxon>
        <taxon>eudicotyledons</taxon>
        <taxon>Gunneridae</taxon>
        <taxon>Pentapetalae</taxon>
        <taxon>rosids</taxon>
        <taxon>malvids</taxon>
        <taxon>Malvales</taxon>
        <taxon>Malvaceae</taxon>
        <taxon>Malvoideae</taxon>
        <taxon>Gossypium</taxon>
    </lineage>
</organism>
<keyword evidence="2" id="KW-1185">Reference proteome</keyword>
<proteinExistence type="predicted"/>
<comment type="caution">
    <text evidence="1">The sequence shown here is derived from an EMBL/GenBank/DDBJ whole genome shotgun (WGS) entry which is preliminary data.</text>
</comment>
<reference evidence="1" key="1">
    <citation type="submission" date="2019-08" db="EMBL/GenBank/DDBJ databases">
        <authorList>
            <person name="Liu F."/>
        </authorList>
    </citation>
    <scope>NUCLEOTIDE SEQUENCE [LARGE SCALE GENOMIC DNA]</scope>
    <source>
        <strain evidence="1">PA1801</strain>
        <tissue evidence="1">Leaf</tissue>
    </source>
</reference>
<accession>A0A5B6VXX4</accession>
<gene>
    <name evidence="1" type="ORF">EPI10_024218</name>
</gene>
<evidence type="ECO:0000313" key="2">
    <source>
        <dbReference type="Proteomes" id="UP000325315"/>
    </source>
</evidence>
<evidence type="ECO:0000313" key="1">
    <source>
        <dbReference type="EMBL" id="KAA3473876.1"/>
    </source>
</evidence>
<name>A0A5B6VXX4_9ROSI</name>
<protein>
    <submittedName>
        <fullName evidence="1">Uncharacterized protein</fullName>
    </submittedName>
</protein>
<dbReference type="EMBL" id="SMMG02000005">
    <property type="protein sequence ID" value="KAA3473876.1"/>
    <property type="molecule type" value="Genomic_DNA"/>
</dbReference>
<dbReference type="AlphaFoldDB" id="A0A5B6VXX4"/>
<dbReference type="Proteomes" id="UP000325315">
    <property type="component" value="Unassembled WGS sequence"/>
</dbReference>
<sequence length="94" mass="10719">MKERYPHLFTGKIFGDENLLSAGELWKKGVERGAMNIRPFIDGKGQSKRVAGKLKSSTFELDRAKDSLRLNKNAKLQNEITTFQQLDDESLYEA</sequence>